<dbReference type="RefSeq" id="WP_008331626.1">
    <property type="nucleotide sequence ID" value="NZ_CH902578.1"/>
</dbReference>
<evidence type="ECO:0000313" key="2">
    <source>
        <dbReference type="EMBL" id="EAQ13077.1"/>
    </source>
</evidence>
<comment type="caution">
    <text evidence="2">The sequence shown here is derived from an EMBL/GenBank/DDBJ whole genome shotgun (WGS) entry which is preliminary data.</text>
</comment>
<evidence type="ECO:0000313" key="3">
    <source>
        <dbReference type="Proteomes" id="UP000002931"/>
    </source>
</evidence>
<name>A3VFG2_9RHOB</name>
<protein>
    <recommendedName>
        <fullName evidence="4">Pilus assembly protein</fullName>
    </recommendedName>
</protein>
<proteinExistence type="predicted"/>
<dbReference type="HOGENOM" id="CLU_1893684_0_0_5"/>
<sequence length="134" mass="14303">MNADFELENMPAAKRRRLGHFLSDTSGAVTVDWVVLTAAIVGIGTAVLLSVSGGTNALADKTSTAISEVEVAGLGNTGNEWDIDAPTNGYLDCDGATCYRSDYDTGQMSSFPNTYGKNFISDYSGGETTRFYEY</sequence>
<keyword evidence="1" id="KW-0812">Transmembrane</keyword>
<reference evidence="2 3" key="1">
    <citation type="journal article" date="2010" name="J. Bacteriol.">
        <title>Genome sequences of Pelagibaca bermudensis HTCC2601T and Maritimibacter alkaliphilus HTCC2654T, the type strains of two marine Roseobacter genera.</title>
        <authorList>
            <person name="Thrash J.C."/>
            <person name="Cho J.C."/>
            <person name="Ferriera S."/>
            <person name="Johnson J."/>
            <person name="Vergin K.L."/>
            <person name="Giovannoni S.J."/>
        </authorList>
    </citation>
    <scope>NUCLEOTIDE SEQUENCE [LARGE SCALE GENOMIC DNA]</scope>
    <source>
        <strain evidence="2 3">HTCC2654</strain>
    </source>
</reference>
<keyword evidence="1" id="KW-1133">Transmembrane helix</keyword>
<dbReference type="AlphaFoldDB" id="A3VFG2"/>
<evidence type="ECO:0000256" key="1">
    <source>
        <dbReference type="SAM" id="Phobius"/>
    </source>
</evidence>
<dbReference type="Proteomes" id="UP000002931">
    <property type="component" value="Unassembled WGS sequence"/>
</dbReference>
<organism evidence="2 3">
    <name type="scientific">Maritimibacter alkaliphilus HTCC2654</name>
    <dbReference type="NCBI Taxonomy" id="314271"/>
    <lineage>
        <taxon>Bacteria</taxon>
        <taxon>Pseudomonadati</taxon>
        <taxon>Pseudomonadota</taxon>
        <taxon>Alphaproteobacteria</taxon>
        <taxon>Rhodobacterales</taxon>
        <taxon>Roseobacteraceae</taxon>
        <taxon>Maritimibacter</taxon>
    </lineage>
</organism>
<keyword evidence="1" id="KW-0472">Membrane</keyword>
<accession>A3VFG2</accession>
<dbReference type="STRING" id="314271.RB2654_11283"/>
<gene>
    <name evidence="2" type="ORF">RB2654_11283</name>
</gene>
<keyword evidence="3" id="KW-1185">Reference proteome</keyword>
<feature type="transmembrane region" description="Helical" evidence="1">
    <location>
        <begin position="33"/>
        <end position="51"/>
    </location>
</feature>
<evidence type="ECO:0008006" key="4">
    <source>
        <dbReference type="Google" id="ProtNLM"/>
    </source>
</evidence>
<dbReference type="EMBL" id="AAMT01000006">
    <property type="protein sequence ID" value="EAQ13077.1"/>
    <property type="molecule type" value="Genomic_DNA"/>
</dbReference>